<sequence length="124" mass="14345">MSVSAEYLAYIQDLLCDVPDVSVKAFFGGKSLRSRYRVSPEGEYQEQLEEIQFAMIIDDVLYFVVDDQSRPKYETLGMTPFEYEKKTGTVKVRKFYTAPESCFEDQDVMHEWAKEALQAASRSQ</sequence>
<dbReference type="Pfam" id="PF04993">
    <property type="entry name" value="TfoX_N"/>
    <property type="match status" value="1"/>
</dbReference>
<feature type="domain" description="TfoX N-terminal" evidence="1">
    <location>
        <begin position="49"/>
        <end position="120"/>
    </location>
</feature>
<gene>
    <name evidence="2" type="ORF">EV695_2818</name>
</gene>
<protein>
    <submittedName>
        <fullName evidence="2">TfoX/Sxy family transcriptional regulator of competence genes</fullName>
    </submittedName>
</protein>
<evidence type="ECO:0000313" key="2">
    <source>
        <dbReference type="EMBL" id="TCJ84855.1"/>
    </source>
</evidence>
<dbReference type="Gene3D" id="3.30.1460.30">
    <property type="entry name" value="YgaC/TfoX-N like chaperone"/>
    <property type="match status" value="1"/>
</dbReference>
<dbReference type="EMBL" id="SMFQ01000004">
    <property type="protein sequence ID" value="TCJ84855.1"/>
    <property type="molecule type" value="Genomic_DNA"/>
</dbReference>
<dbReference type="SUPFAM" id="SSF159894">
    <property type="entry name" value="YgaC/TfoX-N like"/>
    <property type="match status" value="1"/>
</dbReference>
<evidence type="ECO:0000313" key="3">
    <source>
        <dbReference type="Proteomes" id="UP000294887"/>
    </source>
</evidence>
<reference evidence="2 3" key="1">
    <citation type="submission" date="2019-03" db="EMBL/GenBank/DDBJ databases">
        <title>Genomic Encyclopedia of Type Strains, Phase IV (KMG-IV): sequencing the most valuable type-strain genomes for metagenomic binning, comparative biology and taxonomic classification.</title>
        <authorList>
            <person name="Goeker M."/>
        </authorList>
    </citation>
    <scope>NUCLEOTIDE SEQUENCE [LARGE SCALE GENOMIC DNA]</scope>
    <source>
        <strain evidence="2 3">DSM 24830</strain>
    </source>
</reference>
<dbReference type="Proteomes" id="UP000294887">
    <property type="component" value="Unassembled WGS sequence"/>
</dbReference>
<comment type="caution">
    <text evidence="2">The sequence shown here is derived from an EMBL/GenBank/DDBJ whole genome shotgun (WGS) entry which is preliminary data.</text>
</comment>
<proteinExistence type="predicted"/>
<evidence type="ECO:0000259" key="1">
    <source>
        <dbReference type="Pfam" id="PF04993"/>
    </source>
</evidence>
<dbReference type="OrthoDB" id="8687154at2"/>
<organism evidence="2 3">
    <name type="scientific">Cocleimonas flava</name>
    <dbReference type="NCBI Taxonomy" id="634765"/>
    <lineage>
        <taxon>Bacteria</taxon>
        <taxon>Pseudomonadati</taxon>
        <taxon>Pseudomonadota</taxon>
        <taxon>Gammaproteobacteria</taxon>
        <taxon>Thiotrichales</taxon>
        <taxon>Thiotrichaceae</taxon>
        <taxon>Cocleimonas</taxon>
    </lineage>
</organism>
<name>A0A4V2P895_9GAMM</name>
<dbReference type="AlphaFoldDB" id="A0A4V2P895"/>
<keyword evidence="3" id="KW-1185">Reference proteome</keyword>
<dbReference type="RefSeq" id="WP_131906584.1">
    <property type="nucleotide sequence ID" value="NZ_BAAAFU010000006.1"/>
</dbReference>
<dbReference type="InterPro" id="IPR007076">
    <property type="entry name" value="TfoX_N"/>
</dbReference>
<accession>A0A4V2P895</accession>